<accession>A0AC35UEZ7</accession>
<protein>
    <submittedName>
        <fullName evidence="2">Cystatin domain-containing protein</fullName>
    </submittedName>
</protein>
<evidence type="ECO:0000313" key="2">
    <source>
        <dbReference type="WBParaSite" id="RSKR_0001067650.1"/>
    </source>
</evidence>
<reference evidence="2" key="1">
    <citation type="submission" date="2016-11" db="UniProtKB">
        <authorList>
            <consortium name="WormBaseParasite"/>
        </authorList>
    </citation>
    <scope>IDENTIFICATION</scope>
    <source>
        <strain evidence="2">KR3021</strain>
    </source>
</reference>
<dbReference type="WBParaSite" id="RSKR_0001067650.1">
    <property type="protein sequence ID" value="RSKR_0001067650.1"/>
    <property type="gene ID" value="RSKR_0001067650"/>
</dbReference>
<evidence type="ECO:0000313" key="1">
    <source>
        <dbReference type="Proteomes" id="UP000095286"/>
    </source>
</evidence>
<name>A0AC35UEZ7_9BILA</name>
<dbReference type="Proteomes" id="UP000095286">
    <property type="component" value="Unplaced"/>
</dbReference>
<sequence>MIHCQMMIAGNFSPCEKSYPEFKENLDYVIREWNQKNSKDIKWFKLKKINSALCQSVAGVNYIFTLILGRTTCPKQQILAHPNQSSCKMLLKTVRIKYRVNTNLKGKQIRSFLMNQCKQ</sequence>
<proteinExistence type="predicted"/>
<organism evidence="1 2">
    <name type="scientific">Rhabditophanes sp. KR3021</name>
    <dbReference type="NCBI Taxonomy" id="114890"/>
    <lineage>
        <taxon>Eukaryota</taxon>
        <taxon>Metazoa</taxon>
        <taxon>Ecdysozoa</taxon>
        <taxon>Nematoda</taxon>
        <taxon>Chromadorea</taxon>
        <taxon>Rhabditida</taxon>
        <taxon>Tylenchina</taxon>
        <taxon>Panagrolaimomorpha</taxon>
        <taxon>Strongyloidoidea</taxon>
        <taxon>Alloionematidae</taxon>
        <taxon>Rhabditophanes</taxon>
    </lineage>
</organism>